<dbReference type="EC" id="5.99.1.-" evidence="9"/>
<dbReference type="InterPro" id="IPR002205">
    <property type="entry name" value="Topo_IIA_dom_A"/>
</dbReference>
<evidence type="ECO:0000256" key="3">
    <source>
        <dbReference type="ARBA" id="ARBA00023029"/>
    </source>
</evidence>
<protein>
    <submittedName>
        <fullName evidence="9">DNA topoisomerase 4 subunit A</fullName>
        <ecNumber evidence="9">5.99.1.-</ecNumber>
    </submittedName>
</protein>
<keyword evidence="2" id="KW-1003">Cell membrane</keyword>
<dbReference type="Proteomes" id="UP000401081">
    <property type="component" value="Unassembled WGS sequence"/>
</dbReference>
<reference evidence="9 10" key="1">
    <citation type="submission" date="2019-03" db="EMBL/GenBank/DDBJ databases">
        <authorList>
            <consortium name="Pathogen Informatics"/>
        </authorList>
    </citation>
    <scope>NUCLEOTIDE SEQUENCE [LARGE SCALE GENOMIC DNA]</scope>
    <source>
        <strain evidence="9 10">NCTC12993</strain>
    </source>
</reference>
<organism evidence="9 10">
    <name type="scientific">Kluyvera cryocrescens</name>
    <name type="common">Kluyvera citrophila</name>
    <dbReference type="NCBI Taxonomy" id="580"/>
    <lineage>
        <taxon>Bacteria</taxon>
        <taxon>Pseudomonadati</taxon>
        <taxon>Pseudomonadota</taxon>
        <taxon>Gammaproteobacteria</taxon>
        <taxon>Enterobacterales</taxon>
        <taxon>Enterobacteriaceae</taxon>
        <taxon>Kluyvera</taxon>
    </lineage>
</organism>
<dbReference type="GO" id="GO:0007059">
    <property type="term" value="P:chromosome segregation"/>
    <property type="evidence" value="ECO:0007669"/>
    <property type="project" value="TreeGrafter"/>
</dbReference>
<dbReference type="SMART" id="SM00434">
    <property type="entry name" value="TOP4c"/>
    <property type="match status" value="1"/>
</dbReference>
<comment type="catalytic activity">
    <reaction evidence="1 7">
        <text>ATP-dependent breakage, passage and rejoining of double-stranded DNA.</text>
        <dbReference type="EC" id="5.6.2.2"/>
    </reaction>
</comment>
<dbReference type="SUPFAM" id="SSF56719">
    <property type="entry name" value="Type II DNA topoisomerase"/>
    <property type="match status" value="1"/>
</dbReference>
<evidence type="ECO:0000259" key="8">
    <source>
        <dbReference type="PROSITE" id="PS52040"/>
    </source>
</evidence>
<sequence length="293" mass="32873">MRCRSWGLNASAKFKKSARTVGDVLGKYHPHGDSACYEAMVLMAQPFSYRYPLVDGQGNWGAPDDPKSFAAMRYTESRLSKYAELLLSELGQGTADWAPNFDGTLQEPKMLPARMPNILLNGTTGIAVGMATDIPPHNLREVAKAAITLIEKPNTTLDEVLDTVQGPDYPTEAEIITPRAEIRKIYQNGRGSVRMRAVWKKEDGAIVITALPHQVSGPKCWSRLRLRMRNKKLPMVDDLRDESDHENPTRLVIVPRSNRVDMEPVMNHLFVTTDLEKSYRINLNMIGLDGARR</sequence>
<evidence type="ECO:0000256" key="5">
    <source>
        <dbReference type="ARBA" id="ARBA00023136"/>
    </source>
</evidence>
<dbReference type="Pfam" id="PF00521">
    <property type="entry name" value="DNA_topoisoIV"/>
    <property type="match status" value="1"/>
</dbReference>
<dbReference type="PANTHER" id="PTHR43493">
    <property type="entry name" value="DNA GYRASE/TOPOISOMERASE SUBUNIT A"/>
    <property type="match status" value="1"/>
</dbReference>
<dbReference type="PANTHER" id="PTHR43493:SF1">
    <property type="entry name" value="DNA TOPOISOMERASE 4 SUBUNIT A"/>
    <property type="match status" value="1"/>
</dbReference>
<gene>
    <name evidence="9" type="primary">parC_4</name>
    <name evidence="9" type="ORF">NCTC12993_01433</name>
</gene>
<evidence type="ECO:0000256" key="4">
    <source>
        <dbReference type="ARBA" id="ARBA00023125"/>
    </source>
</evidence>
<dbReference type="Gene3D" id="3.90.199.10">
    <property type="entry name" value="Topoisomerase II, domain 5"/>
    <property type="match status" value="1"/>
</dbReference>
<dbReference type="GO" id="GO:0005524">
    <property type="term" value="F:ATP binding"/>
    <property type="evidence" value="ECO:0007669"/>
    <property type="project" value="InterPro"/>
</dbReference>
<keyword evidence="6 7" id="KW-0413">Isomerase</keyword>
<accession>A0A485AGK9</accession>
<dbReference type="InterPro" id="IPR050220">
    <property type="entry name" value="Type_II_DNA_Topoisomerases"/>
</dbReference>
<dbReference type="GO" id="GO:0009330">
    <property type="term" value="C:DNA topoisomerase type II (double strand cut, ATP-hydrolyzing) complex"/>
    <property type="evidence" value="ECO:0007669"/>
    <property type="project" value="TreeGrafter"/>
</dbReference>
<dbReference type="GO" id="GO:0003677">
    <property type="term" value="F:DNA binding"/>
    <property type="evidence" value="ECO:0007669"/>
    <property type="project" value="UniProtKB-UniRule"/>
</dbReference>
<dbReference type="InterPro" id="IPR013758">
    <property type="entry name" value="Topo_IIA_A/C_ab"/>
</dbReference>
<dbReference type="InterPro" id="IPR013760">
    <property type="entry name" value="Topo_IIA-like_dom_sf"/>
</dbReference>
<dbReference type="GO" id="GO:0003918">
    <property type="term" value="F:DNA topoisomerase type II (double strand cut, ATP-hydrolyzing) activity"/>
    <property type="evidence" value="ECO:0007669"/>
    <property type="project" value="UniProtKB-EC"/>
</dbReference>
<keyword evidence="3 7" id="KW-0799">Topoisomerase</keyword>
<dbReference type="EMBL" id="CAADJD010000014">
    <property type="protein sequence ID" value="VFS59830.1"/>
    <property type="molecule type" value="Genomic_DNA"/>
</dbReference>
<keyword evidence="5" id="KW-0472">Membrane</keyword>
<dbReference type="PROSITE" id="PS52040">
    <property type="entry name" value="TOPO_IIA"/>
    <property type="match status" value="1"/>
</dbReference>
<evidence type="ECO:0000256" key="1">
    <source>
        <dbReference type="ARBA" id="ARBA00000185"/>
    </source>
</evidence>
<feature type="active site" description="O-(5'-phospho-DNA)-tyrosine intermediate" evidence="7">
    <location>
        <position position="74"/>
    </location>
</feature>
<dbReference type="Gene3D" id="3.30.1360.40">
    <property type="match status" value="1"/>
</dbReference>
<evidence type="ECO:0000256" key="6">
    <source>
        <dbReference type="ARBA" id="ARBA00023235"/>
    </source>
</evidence>
<dbReference type="AlphaFoldDB" id="A0A485AGK9"/>
<name>A0A485AGK9_KLUCR</name>
<keyword evidence="4 7" id="KW-0238">DNA-binding</keyword>
<dbReference type="GO" id="GO:0006265">
    <property type="term" value="P:DNA topological change"/>
    <property type="evidence" value="ECO:0007669"/>
    <property type="project" value="UniProtKB-UniRule"/>
</dbReference>
<evidence type="ECO:0000313" key="9">
    <source>
        <dbReference type="EMBL" id="VFS59830.1"/>
    </source>
</evidence>
<evidence type="ECO:0000256" key="2">
    <source>
        <dbReference type="ARBA" id="ARBA00022475"/>
    </source>
</evidence>
<dbReference type="GO" id="GO:0005737">
    <property type="term" value="C:cytoplasm"/>
    <property type="evidence" value="ECO:0007669"/>
    <property type="project" value="TreeGrafter"/>
</dbReference>
<keyword evidence="10" id="KW-1185">Reference proteome</keyword>
<proteinExistence type="predicted"/>
<feature type="domain" description="Topo IIA-type catalytic" evidence="8">
    <location>
        <begin position="1"/>
        <end position="293"/>
    </location>
</feature>
<evidence type="ECO:0000313" key="10">
    <source>
        <dbReference type="Proteomes" id="UP000401081"/>
    </source>
</evidence>
<evidence type="ECO:0000256" key="7">
    <source>
        <dbReference type="PROSITE-ProRule" id="PRU01384"/>
    </source>
</evidence>